<evidence type="ECO:0000313" key="3">
    <source>
        <dbReference type="EMBL" id="ACK52822.1"/>
    </source>
</evidence>
<dbReference type="EMBL" id="CP001281">
    <property type="protein sequence ID" value="ACK52822.1"/>
    <property type="molecule type" value="Genomic_DNA"/>
</dbReference>
<reference evidence="3 4" key="2">
    <citation type="journal article" date="2012" name="Stand. Genomic Sci.">
        <title>Complete genome sequence of Thauera aminoaromatica strain MZ1T.</title>
        <authorList>
            <person name="Jiang K."/>
            <person name="Sanseverino J."/>
            <person name="Chauhan A."/>
            <person name="Lucas S."/>
            <person name="Copeland A."/>
            <person name="Lapidus A."/>
            <person name="Del Rio T.G."/>
            <person name="Dalin E."/>
            <person name="Tice H."/>
            <person name="Bruce D."/>
            <person name="Goodwin L."/>
            <person name="Pitluck S."/>
            <person name="Sims D."/>
            <person name="Brettin T."/>
            <person name="Detter J.C."/>
            <person name="Han C."/>
            <person name="Chang Y.J."/>
            <person name="Larimer F."/>
            <person name="Land M."/>
            <person name="Hauser L."/>
            <person name="Kyrpides N.C."/>
            <person name="Mikhailova N."/>
            <person name="Moser S."/>
            <person name="Jegier P."/>
            <person name="Close D."/>
            <person name="Debruyn J.M."/>
            <person name="Wang Y."/>
            <person name="Layton A.C."/>
            <person name="Allen M.S."/>
            <person name="Sayler G.S."/>
        </authorList>
    </citation>
    <scope>NUCLEOTIDE SEQUENCE [LARGE SCALE GENOMIC DNA]</scope>
    <source>
        <strain evidence="3 4">MZ1T</strain>
    </source>
</reference>
<proteinExistence type="predicted"/>
<dbReference type="InterPro" id="IPR027417">
    <property type="entry name" value="P-loop_NTPase"/>
</dbReference>
<evidence type="ECO:0000256" key="1">
    <source>
        <dbReference type="SAM" id="MobiDB-lite"/>
    </source>
</evidence>
<accession>C4ZIC8</accession>
<gene>
    <name evidence="3" type="ordered locus">Tmz1t_0019</name>
</gene>
<dbReference type="PANTHER" id="PTHR43718">
    <property type="entry name" value="LON PROTEASE"/>
    <property type="match status" value="1"/>
</dbReference>
<name>C4ZIC8_THASP</name>
<dbReference type="GO" id="GO:0004252">
    <property type="term" value="F:serine-type endopeptidase activity"/>
    <property type="evidence" value="ECO:0007669"/>
    <property type="project" value="InterPro"/>
</dbReference>
<dbReference type="PANTHER" id="PTHR43718:SF2">
    <property type="entry name" value="LON PROTEASE HOMOLOG, MITOCHONDRIAL"/>
    <property type="match status" value="1"/>
</dbReference>
<dbReference type="OrthoDB" id="9809379at2"/>
<dbReference type="eggNOG" id="COG0466">
    <property type="taxonomic scope" value="Bacteria"/>
</dbReference>
<feature type="region of interest" description="Disordered" evidence="1">
    <location>
        <begin position="1"/>
        <end position="49"/>
    </location>
</feature>
<dbReference type="Gene3D" id="3.40.50.300">
    <property type="entry name" value="P-loop containing nucleotide triphosphate hydrolases"/>
    <property type="match status" value="1"/>
</dbReference>
<reference evidence="4" key="1">
    <citation type="submission" date="2009-05" db="EMBL/GenBank/DDBJ databases">
        <title>Complete sequence of chromosome of Thauera sp. MZ1T.</title>
        <authorList>
            <consortium name="US DOE Joint Genome Institute"/>
            <person name="Lucas S."/>
            <person name="Copeland A."/>
            <person name="Lapidus A."/>
            <person name="Glavina del Rio T."/>
            <person name="Dalin E."/>
            <person name="Tice H."/>
            <person name="Bruce D."/>
            <person name="Goodwin L."/>
            <person name="Pitluck S."/>
            <person name="Sims D."/>
            <person name="Brettin T."/>
            <person name="Detter J.C."/>
            <person name="Han C."/>
            <person name="Larimer F."/>
            <person name="Land M."/>
            <person name="Hauser L."/>
            <person name="Kyrpides N."/>
            <person name="Mikhailova N."/>
            <person name="Sayler G.S."/>
        </authorList>
    </citation>
    <scope>NUCLEOTIDE SEQUENCE [LARGE SCALE GENOMIC DNA]</scope>
    <source>
        <strain evidence="4">MZ1T</strain>
    </source>
</reference>
<dbReference type="HOGENOM" id="CLU_058418_0_0_4"/>
<sequence>MPRTVVDALEREREAQRERADTEQDDPPAPASAEAPPVVPSPTADADLGHDWHLVFDPEAIRHVADETQHGDRERRPQFKRWVEKMARNGGKRLVQDLPEQLDELVEQFPNFRETVHVIEALAAVHRHLPTQRQSEALLLAGPPGVGKTYFIEAFAAMAHVDFGPVSLGSAQGAFELTGTSQHWSNFAPGKVWQLLAEGDHANAVLLLDEIDKAGGDDRYRTSSALLDLLESRTARRFVDQALDIEIDASMLWKIATANTIDAIAPPVLSRLHVIAIEPPSDNQLRLIYLAQWRELVADLSRPPELSRSVVRQLIASREPPRVTQRLLRIGLGRALHDRRRRVSDLPSNRQEPRSQPIGFVRPMSSP</sequence>
<evidence type="ECO:0000259" key="2">
    <source>
        <dbReference type="SMART" id="SM00382"/>
    </source>
</evidence>
<dbReference type="InterPro" id="IPR027065">
    <property type="entry name" value="Lon_Prtase"/>
</dbReference>
<dbReference type="InterPro" id="IPR003593">
    <property type="entry name" value="AAA+_ATPase"/>
</dbReference>
<dbReference type="SUPFAM" id="SSF52540">
    <property type="entry name" value="P-loop containing nucleoside triphosphate hydrolases"/>
    <property type="match status" value="1"/>
</dbReference>
<dbReference type="GO" id="GO:0016887">
    <property type="term" value="F:ATP hydrolysis activity"/>
    <property type="evidence" value="ECO:0007669"/>
    <property type="project" value="InterPro"/>
</dbReference>
<dbReference type="SMART" id="SM00382">
    <property type="entry name" value="AAA"/>
    <property type="match status" value="1"/>
</dbReference>
<dbReference type="GO" id="GO:0006515">
    <property type="term" value="P:protein quality control for misfolded or incompletely synthesized proteins"/>
    <property type="evidence" value="ECO:0007669"/>
    <property type="project" value="TreeGrafter"/>
</dbReference>
<dbReference type="GO" id="GO:0005524">
    <property type="term" value="F:ATP binding"/>
    <property type="evidence" value="ECO:0007669"/>
    <property type="project" value="InterPro"/>
</dbReference>
<evidence type="ECO:0000313" key="4">
    <source>
        <dbReference type="Proteomes" id="UP000002186"/>
    </source>
</evidence>
<feature type="domain" description="AAA+ ATPase" evidence="2">
    <location>
        <begin position="134"/>
        <end position="342"/>
    </location>
</feature>
<dbReference type="InterPro" id="IPR003959">
    <property type="entry name" value="ATPase_AAA_core"/>
</dbReference>
<dbReference type="KEGG" id="tmz:Tmz1t_0019"/>
<dbReference type="AlphaFoldDB" id="C4ZIC8"/>
<dbReference type="STRING" id="85643.Tmz1t_0019"/>
<feature type="region of interest" description="Disordered" evidence="1">
    <location>
        <begin position="341"/>
        <end position="367"/>
    </location>
</feature>
<dbReference type="GO" id="GO:0004176">
    <property type="term" value="F:ATP-dependent peptidase activity"/>
    <property type="evidence" value="ECO:0007669"/>
    <property type="project" value="InterPro"/>
</dbReference>
<organism evidence="3 4">
    <name type="scientific">Thauera aminoaromatica</name>
    <dbReference type="NCBI Taxonomy" id="164330"/>
    <lineage>
        <taxon>Bacteria</taxon>
        <taxon>Pseudomonadati</taxon>
        <taxon>Pseudomonadota</taxon>
        <taxon>Betaproteobacteria</taxon>
        <taxon>Rhodocyclales</taxon>
        <taxon>Zoogloeaceae</taxon>
        <taxon>Thauera</taxon>
    </lineage>
</organism>
<protein>
    <submittedName>
        <fullName evidence="3">AAA ATPase central domain protein</fullName>
    </submittedName>
</protein>
<feature type="compositionally biased region" description="Basic and acidic residues" evidence="1">
    <location>
        <begin position="8"/>
        <end position="22"/>
    </location>
</feature>
<dbReference type="Pfam" id="PF00004">
    <property type="entry name" value="AAA"/>
    <property type="match status" value="1"/>
</dbReference>
<keyword evidence="4" id="KW-1185">Reference proteome</keyword>
<dbReference type="RefSeq" id="WP_012584177.1">
    <property type="nucleotide sequence ID" value="NC_011662.2"/>
</dbReference>
<dbReference type="Proteomes" id="UP000002186">
    <property type="component" value="Chromosome"/>
</dbReference>